<reference evidence="3" key="3">
    <citation type="submission" date="2020-12" db="UniProtKB">
        <authorList>
            <consortium name="EnsemblPlants"/>
        </authorList>
    </citation>
    <scope>IDENTIFICATION</scope>
</reference>
<reference evidence="2 4" key="1">
    <citation type="journal article" date="2008" name="Science">
        <title>The Physcomitrella genome reveals evolutionary insights into the conquest of land by plants.</title>
        <authorList>
            <person name="Rensing S."/>
            <person name="Lang D."/>
            <person name="Zimmer A."/>
            <person name="Terry A."/>
            <person name="Salamov A."/>
            <person name="Shapiro H."/>
            <person name="Nishiyama T."/>
            <person name="Perroud P.-F."/>
            <person name="Lindquist E."/>
            <person name="Kamisugi Y."/>
            <person name="Tanahashi T."/>
            <person name="Sakakibara K."/>
            <person name="Fujita T."/>
            <person name="Oishi K."/>
            <person name="Shin-I T."/>
            <person name="Kuroki Y."/>
            <person name="Toyoda A."/>
            <person name="Suzuki Y."/>
            <person name="Hashimoto A."/>
            <person name="Yamaguchi K."/>
            <person name="Sugano A."/>
            <person name="Kohara Y."/>
            <person name="Fujiyama A."/>
            <person name="Anterola A."/>
            <person name="Aoki S."/>
            <person name="Ashton N."/>
            <person name="Barbazuk W.B."/>
            <person name="Barker E."/>
            <person name="Bennetzen J."/>
            <person name="Bezanilla M."/>
            <person name="Blankenship R."/>
            <person name="Cho S.H."/>
            <person name="Dutcher S."/>
            <person name="Estelle M."/>
            <person name="Fawcett J.A."/>
            <person name="Gundlach H."/>
            <person name="Hanada K."/>
            <person name="Heyl A."/>
            <person name="Hicks K.A."/>
            <person name="Hugh J."/>
            <person name="Lohr M."/>
            <person name="Mayer K."/>
            <person name="Melkozernov A."/>
            <person name="Murata T."/>
            <person name="Nelson D."/>
            <person name="Pils B."/>
            <person name="Prigge M."/>
            <person name="Reiss B."/>
            <person name="Renner T."/>
            <person name="Rombauts S."/>
            <person name="Rushton P."/>
            <person name="Sanderfoot A."/>
            <person name="Schween G."/>
            <person name="Shiu S.-H."/>
            <person name="Stueber K."/>
            <person name="Theodoulou F.L."/>
            <person name="Tu H."/>
            <person name="Van de Peer Y."/>
            <person name="Verrier P.J."/>
            <person name="Waters E."/>
            <person name="Wood A."/>
            <person name="Yang L."/>
            <person name="Cove D."/>
            <person name="Cuming A."/>
            <person name="Hasebe M."/>
            <person name="Lucas S."/>
            <person name="Mishler D.B."/>
            <person name="Reski R."/>
            <person name="Grigoriev I."/>
            <person name="Quatrano R.S."/>
            <person name="Boore J.L."/>
        </authorList>
    </citation>
    <scope>NUCLEOTIDE SEQUENCE [LARGE SCALE GENOMIC DNA]</scope>
    <source>
        <strain evidence="3 4">cv. Gransden 2004</strain>
    </source>
</reference>
<dbReference type="EnsemblPlants" id="Pp3c8_1481V3.1">
    <property type="protein sequence ID" value="PAC:32963941.CDS.1"/>
    <property type="gene ID" value="Pp3c8_1481"/>
</dbReference>
<dbReference type="EMBL" id="ABEU02000008">
    <property type="protein sequence ID" value="PNR49109.1"/>
    <property type="molecule type" value="Genomic_DNA"/>
</dbReference>
<keyword evidence="4" id="KW-1185">Reference proteome</keyword>
<keyword evidence="1" id="KW-1133">Transmembrane helix</keyword>
<feature type="transmembrane region" description="Helical" evidence="1">
    <location>
        <begin position="95"/>
        <end position="114"/>
    </location>
</feature>
<name>A0A2K1K5Q6_PHYPA</name>
<accession>A0A2K1K5Q6</accession>
<sequence>MEGEKRRRGGRGKVVFLYVCGAALQWIEVTGRQVFWCGGAVTFVAQSPVNHAHLHLKPGFGPFSSPLSFLPFYSCSSLSYSHADSMPRRATSLRFILFLSLFLFTDLFIYYELITRKSF</sequence>
<dbReference type="Gramene" id="Pp3c8_1481V3.1">
    <property type="protein sequence ID" value="PAC:32963941.CDS.1"/>
    <property type="gene ID" value="Pp3c8_1481"/>
</dbReference>
<keyword evidence="1" id="KW-0472">Membrane</keyword>
<dbReference type="Proteomes" id="UP000006727">
    <property type="component" value="Chromosome 8"/>
</dbReference>
<proteinExistence type="predicted"/>
<protein>
    <submittedName>
        <fullName evidence="2 3">Uncharacterized protein</fullName>
    </submittedName>
</protein>
<evidence type="ECO:0000313" key="4">
    <source>
        <dbReference type="Proteomes" id="UP000006727"/>
    </source>
</evidence>
<gene>
    <name evidence="2" type="ORF">PHYPA_011005</name>
</gene>
<evidence type="ECO:0000313" key="2">
    <source>
        <dbReference type="EMBL" id="PNR49109.1"/>
    </source>
</evidence>
<dbReference type="AlphaFoldDB" id="A0A2K1K5Q6"/>
<keyword evidence="1" id="KW-0812">Transmembrane</keyword>
<organism evidence="2">
    <name type="scientific">Physcomitrium patens</name>
    <name type="common">Spreading-leaved earth moss</name>
    <name type="synonym">Physcomitrella patens</name>
    <dbReference type="NCBI Taxonomy" id="3218"/>
    <lineage>
        <taxon>Eukaryota</taxon>
        <taxon>Viridiplantae</taxon>
        <taxon>Streptophyta</taxon>
        <taxon>Embryophyta</taxon>
        <taxon>Bryophyta</taxon>
        <taxon>Bryophytina</taxon>
        <taxon>Bryopsida</taxon>
        <taxon>Funariidae</taxon>
        <taxon>Funariales</taxon>
        <taxon>Funariaceae</taxon>
        <taxon>Physcomitrium</taxon>
    </lineage>
</organism>
<reference evidence="2 4" key="2">
    <citation type="journal article" date="2018" name="Plant J.">
        <title>The Physcomitrella patens chromosome-scale assembly reveals moss genome structure and evolution.</title>
        <authorList>
            <person name="Lang D."/>
            <person name="Ullrich K.K."/>
            <person name="Murat F."/>
            <person name="Fuchs J."/>
            <person name="Jenkins J."/>
            <person name="Haas F.B."/>
            <person name="Piednoel M."/>
            <person name="Gundlach H."/>
            <person name="Van Bel M."/>
            <person name="Meyberg R."/>
            <person name="Vives C."/>
            <person name="Morata J."/>
            <person name="Symeonidi A."/>
            <person name="Hiss M."/>
            <person name="Muchero W."/>
            <person name="Kamisugi Y."/>
            <person name="Saleh O."/>
            <person name="Blanc G."/>
            <person name="Decker E.L."/>
            <person name="van Gessel N."/>
            <person name="Grimwood J."/>
            <person name="Hayes R.D."/>
            <person name="Graham S.W."/>
            <person name="Gunter L.E."/>
            <person name="McDaniel S.F."/>
            <person name="Hoernstein S.N.W."/>
            <person name="Larsson A."/>
            <person name="Li F.W."/>
            <person name="Perroud P.F."/>
            <person name="Phillips J."/>
            <person name="Ranjan P."/>
            <person name="Rokshar D.S."/>
            <person name="Rothfels C.J."/>
            <person name="Schneider L."/>
            <person name="Shu S."/>
            <person name="Stevenson D.W."/>
            <person name="Thummler F."/>
            <person name="Tillich M."/>
            <person name="Villarreal Aguilar J.C."/>
            <person name="Widiez T."/>
            <person name="Wong G.K."/>
            <person name="Wymore A."/>
            <person name="Zhang Y."/>
            <person name="Zimmer A.D."/>
            <person name="Quatrano R.S."/>
            <person name="Mayer K.F.X."/>
            <person name="Goodstein D."/>
            <person name="Casacuberta J.M."/>
            <person name="Vandepoele K."/>
            <person name="Reski R."/>
            <person name="Cuming A.C."/>
            <person name="Tuskan G.A."/>
            <person name="Maumus F."/>
            <person name="Salse J."/>
            <person name="Schmutz J."/>
            <person name="Rensing S.A."/>
        </authorList>
    </citation>
    <scope>NUCLEOTIDE SEQUENCE [LARGE SCALE GENOMIC DNA]</scope>
    <source>
        <strain evidence="3 4">cv. Gransden 2004</strain>
    </source>
</reference>
<evidence type="ECO:0000256" key="1">
    <source>
        <dbReference type="SAM" id="Phobius"/>
    </source>
</evidence>
<evidence type="ECO:0000313" key="3">
    <source>
        <dbReference type="EnsemblPlants" id="PAC:32963941.CDS.1"/>
    </source>
</evidence>
<dbReference type="InParanoid" id="A0A2K1K5Q6"/>